<dbReference type="PRINTS" id="PR00032">
    <property type="entry name" value="HTHARAC"/>
</dbReference>
<dbReference type="GO" id="GO:0003700">
    <property type="term" value="F:DNA-binding transcription factor activity"/>
    <property type="evidence" value="ECO:0007669"/>
    <property type="project" value="InterPro"/>
</dbReference>
<sequence>MYKVMVVDDELWGRRAISKMISELALDVEVIAEARHGEEALKLIGVSKPHIVVTDMNMPVMDGLQFLEHLHEHHSDIRVIVISGYSQFEYLRGAIRYQACEYLLKPVSIGDLRSAMIKAAELSRTYRSHQQQKKEAVDLLKLKRSAFLQNVTAERITNPSDILKHQEELQIPSGLEHSRLVVMMFRHFQETARTRFHGNADLLMFSIENILHELLQDELALVYKSDDRLRICLVVNGTLTTGTQGPAWLPEFHKAVQRMLKLEVCAGLSPSFSELAELPHMFRAANKAIGGARLHDSGCGLYPAEDQIETRGGGLLTSFDLQALRQAVASGNVKEVRELLHNYLTKVTECGVITVSEVQQELTRIMDVAVSELKVMVSASPTVFDPQSITGLMDGREVTLLLGRWLEAIEEYSTDRNESESIQMIQSIAAFLNDHYFEDISLIDIATRFHMDPSYLSKLFKTVTSENFIEYLTRKRMEKACELLRASDRKISDISELVGYENQRYFSQVFKKSTGQTPSEYRDSHLQRD</sequence>
<dbReference type="InterPro" id="IPR001789">
    <property type="entry name" value="Sig_transdc_resp-reg_receiver"/>
</dbReference>
<dbReference type="Pfam" id="PF12833">
    <property type="entry name" value="HTH_18"/>
    <property type="match status" value="1"/>
</dbReference>
<keyword evidence="1" id="KW-0805">Transcription regulation</keyword>
<proteinExistence type="predicted"/>
<dbReference type="InterPro" id="IPR020449">
    <property type="entry name" value="Tscrpt_reg_AraC-type_HTH"/>
</dbReference>
<evidence type="ECO:0000256" key="1">
    <source>
        <dbReference type="ARBA" id="ARBA00023015"/>
    </source>
</evidence>
<dbReference type="PROSITE" id="PS50110">
    <property type="entry name" value="RESPONSE_REGULATORY"/>
    <property type="match status" value="1"/>
</dbReference>
<gene>
    <name evidence="7" type="ORF">HPT30_04320</name>
</gene>
<dbReference type="Pfam" id="PF00072">
    <property type="entry name" value="Response_reg"/>
    <property type="match status" value="1"/>
</dbReference>
<evidence type="ECO:0000256" key="4">
    <source>
        <dbReference type="PROSITE-ProRule" id="PRU00169"/>
    </source>
</evidence>
<accession>A0A850ENC9</accession>
<dbReference type="SMART" id="SM00448">
    <property type="entry name" value="REC"/>
    <property type="match status" value="1"/>
</dbReference>
<keyword evidence="2" id="KW-0238">DNA-binding</keyword>
<dbReference type="InterPro" id="IPR011006">
    <property type="entry name" value="CheY-like_superfamily"/>
</dbReference>
<dbReference type="PROSITE" id="PS01124">
    <property type="entry name" value="HTH_ARAC_FAMILY_2"/>
    <property type="match status" value="1"/>
</dbReference>
<dbReference type="InterPro" id="IPR009057">
    <property type="entry name" value="Homeodomain-like_sf"/>
</dbReference>
<dbReference type="PANTHER" id="PTHR43280">
    <property type="entry name" value="ARAC-FAMILY TRANSCRIPTIONAL REGULATOR"/>
    <property type="match status" value="1"/>
</dbReference>
<dbReference type="InterPro" id="IPR018060">
    <property type="entry name" value="HTH_AraC"/>
</dbReference>
<keyword evidence="8" id="KW-1185">Reference proteome</keyword>
<dbReference type="GO" id="GO:0043565">
    <property type="term" value="F:sequence-specific DNA binding"/>
    <property type="evidence" value="ECO:0007669"/>
    <property type="project" value="InterPro"/>
</dbReference>
<keyword evidence="4" id="KW-0597">Phosphoprotein</keyword>
<dbReference type="RefSeq" id="WP_175370249.1">
    <property type="nucleotide sequence ID" value="NZ_JABWCS010000189.1"/>
</dbReference>
<dbReference type="SUPFAM" id="SSF46689">
    <property type="entry name" value="Homeodomain-like"/>
    <property type="match status" value="2"/>
</dbReference>
<evidence type="ECO:0000259" key="5">
    <source>
        <dbReference type="PROSITE" id="PS01124"/>
    </source>
</evidence>
<evidence type="ECO:0000313" key="8">
    <source>
        <dbReference type="Proteomes" id="UP000564806"/>
    </source>
</evidence>
<dbReference type="PANTHER" id="PTHR43280:SF28">
    <property type="entry name" value="HTH-TYPE TRANSCRIPTIONAL ACTIVATOR RHAS"/>
    <property type="match status" value="1"/>
</dbReference>
<dbReference type="Proteomes" id="UP000564806">
    <property type="component" value="Unassembled WGS sequence"/>
</dbReference>
<dbReference type="InterPro" id="IPR018062">
    <property type="entry name" value="HTH_AraC-typ_CS"/>
</dbReference>
<dbReference type="AlphaFoldDB" id="A0A850ENC9"/>
<feature type="modified residue" description="4-aspartylphosphate" evidence="4">
    <location>
        <position position="55"/>
    </location>
</feature>
<feature type="domain" description="Response regulatory" evidence="6">
    <location>
        <begin position="3"/>
        <end position="120"/>
    </location>
</feature>
<evidence type="ECO:0000313" key="7">
    <source>
        <dbReference type="EMBL" id="NUU59581.1"/>
    </source>
</evidence>
<dbReference type="SUPFAM" id="SSF52172">
    <property type="entry name" value="CheY-like"/>
    <property type="match status" value="1"/>
</dbReference>
<evidence type="ECO:0000256" key="3">
    <source>
        <dbReference type="ARBA" id="ARBA00023163"/>
    </source>
</evidence>
<dbReference type="CDD" id="cd17536">
    <property type="entry name" value="REC_YesN-like"/>
    <property type="match status" value="1"/>
</dbReference>
<comment type="caution">
    <text evidence="7">The sequence shown here is derived from an EMBL/GenBank/DDBJ whole genome shotgun (WGS) entry which is preliminary data.</text>
</comment>
<organism evidence="7 8">
    <name type="scientific">Paenibacillus agri</name>
    <dbReference type="NCBI Taxonomy" id="2744309"/>
    <lineage>
        <taxon>Bacteria</taxon>
        <taxon>Bacillati</taxon>
        <taxon>Bacillota</taxon>
        <taxon>Bacilli</taxon>
        <taxon>Bacillales</taxon>
        <taxon>Paenibacillaceae</taxon>
        <taxon>Paenibacillus</taxon>
    </lineage>
</organism>
<reference evidence="7" key="1">
    <citation type="submission" date="2020-06" db="EMBL/GenBank/DDBJ databases">
        <title>Paenibacillus sp. nov., isolated from soil.</title>
        <authorList>
            <person name="Seo Y.L."/>
        </authorList>
    </citation>
    <scope>NUCLEOTIDE SEQUENCE [LARGE SCALE GENOMIC DNA]</scope>
    <source>
        <strain evidence="7">JW14</strain>
    </source>
</reference>
<evidence type="ECO:0000259" key="6">
    <source>
        <dbReference type="PROSITE" id="PS50110"/>
    </source>
</evidence>
<dbReference type="PROSITE" id="PS00041">
    <property type="entry name" value="HTH_ARAC_FAMILY_1"/>
    <property type="match status" value="1"/>
</dbReference>
<dbReference type="SMART" id="SM00342">
    <property type="entry name" value="HTH_ARAC"/>
    <property type="match status" value="1"/>
</dbReference>
<protein>
    <submittedName>
        <fullName evidence="7">Response regulator</fullName>
    </submittedName>
</protein>
<dbReference type="Gene3D" id="1.10.10.60">
    <property type="entry name" value="Homeodomain-like"/>
    <property type="match status" value="2"/>
</dbReference>
<evidence type="ECO:0000256" key="2">
    <source>
        <dbReference type="ARBA" id="ARBA00023125"/>
    </source>
</evidence>
<dbReference type="Gene3D" id="3.40.50.2300">
    <property type="match status" value="1"/>
</dbReference>
<feature type="domain" description="HTH araC/xylS-type" evidence="5">
    <location>
        <begin position="426"/>
        <end position="524"/>
    </location>
</feature>
<dbReference type="GO" id="GO:0000160">
    <property type="term" value="P:phosphorelay signal transduction system"/>
    <property type="evidence" value="ECO:0007669"/>
    <property type="project" value="InterPro"/>
</dbReference>
<keyword evidence="3" id="KW-0804">Transcription</keyword>
<name>A0A850ENC9_9BACL</name>
<dbReference type="EMBL" id="JABWCS010000189">
    <property type="protein sequence ID" value="NUU59581.1"/>
    <property type="molecule type" value="Genomic_DNA"/>
</dbReference>